<evidence type="ECO:0000313" key="2">
    <source>
        <dbReference type="Proteomes" id="UP001266305"/>
    </source>
</evidence>
<protein>
    <submittedName>
        <fullName evidence="1">Uncharacterized protein</fullName>
    </submittedName>
</protein>
<sequence>PLNPSRKLVVPPPITMAAGLLSLDWLLGHIISPVTDPMTRSGCHGSVKCANKELL</sequence>
<comment type="caution">
    <text evidence="1">The sequence shown here is derived from an EMBL/GenBank/DDBJ whole genome shotgun (WGS) entry which is preliminary data.</text>
</comment>
<organism evidence="1 2">
    <name type="scientific">Saguinus oedipus</name>
    <name type="common">Cotton-top tamarin</name>
    <name type="synonym">Oedipomidas oedipus</name>
    <dbReference type="NCBI Taxonomy" id="9490"/>
    <lineage>
        <taxon>Eukaryota</taxon>
        <taxon>Metazoa</taxon>
        <taxon>Chordata</taxon>
        <taxon>Craniata</taxon>
        <taxon>Vertebrata</taxon>
        <taxon>Euteleostomi</taxon>
        <taxon>Mammalia</taxon>
        <taxon>Eutheria</taxon>
        <taxon>Euarchontoglires</taxon>
        <taxon>Primates</taxon>
        <taxon>Haplorrhini</taxon>
        <taxon>Platyrrhini</taxon>
        <taxon>Cebidae</taxon>
        <taxon>Callitrichinae</taxon>
        <taxon>Saguinus</taxon>
    </lineage>
</organism>
<dbReference type="Proteomes" id="UP001266305">
    <property type="component" value="Unassembled WGS sequence"/>
</dbReference>
<feature type="non-terminal residue" evidence="1">
    <location>
        <position position="55"/>
    </location>
</feature>
<keyword evidence="2" id="KW-1185">Reference proteome</keyword>
<gene>
    <name evidence="1" type="ORF">P7K49_013585</name>
</gene>
<name>A0ABQ9VH50_SAGOE</name>
<reference evidence="1 2" key="1">
    <citation type="submission" date="2023-05" db="EMBL/GenBank/DDBJ databases">
        <title>B98-5 Cell Line De Novo Hybrid Assembly: An Optical Mapping Approach.</title>
        <authorList>
            <person name="Kananen K."/>
            <person name="Auerbach J.A."/>
            <person name="Kautto E."/>
            <person name="Blachly J.S."/>
        </authorList>
    </citation>
    <scope>NUCLEOTIDE SEQUENCE [LARGE SCALE GENOMIC DNA]</scope>
    <source>
        <strain evidence="1">B95-8</strain>
        <tissue evidence="1">Cell line</tissue>
    </source>
</reference>
<proteinExistence type="predicted"/>
<feature type="non-terminal residue" evidence="1">
    <location>
        <position position="1"/>
    </location>
</feature>
<evidence type="ECO:0000313" key="1">
    <source>
        <dbReference type="EMBL" id="KAK2108420.1"/>
    </source>
</evidence>
<dbReference type="EMBL" id="JASSZA010000006">
    <property type="protein sequence ID" value="KAK2108420.1"/>
    <property type="molecule type" value="Genomic_DNA"/>
</dbReference>
<accession>A0ABQ9VH50</accession>